<proteinExistence type="predicted"/>
<protein>
    <submittedName>
        <fullName evidence="1">Uncharacterized protein</fullName>
    </submittedName>
</protein>
<gene>
    <name evidence="1" type="ORF">Cdeb_01233</name>
</gene>
<dbReference type="Proteomes" id="UP000286235">
    <property type="component" value="Unassembled WGS sequence"/>
</dbReference>
<accession>A0A420VDK2</accession>
<evidence type="ECO:0000313" key="1">
    <source>
        <dbReference type="EMBL" id="RKO61762.1"/>
    </source>
</evidence>
<organism evidence="1 2">
    <name type="scientific">Caldibacillus debilis GB1</name>
    <dbReference type="NCBI Taxonomy" id="1339248"/>
    <lineage>
        <taxon>Bacteria</taxon>
        <taxon>Bacillati</taxon>
        <taxon>Bacillota</taxon>
        <taxon>Bacilli</taxon>
        <taxon>Bacillales</taxon>
        <taxon>Bacillaceae</taxon>
        <taxon>Caldibacillus</taxon>
    </lineage>
</organism>
<sequence>MQPDNWTRKTKEKRMEKGMSELERAAAFIIEKCGEEGIIVHRYDAKTSRSIYLKFDFGLGASLRISDHRGIEKYHYKFNLIQGQNRIVTVRYQNQTYCRYYPFRDIWTCLHDIILFRKEAIEKHGGITNYFHEMEKIRQRIERLPEEKLHPFWKHGRRVV</sequence>
<evidence type="ECO:0000313" key="2">
    <source>
        <dbReference type="Proteomes" id="UP000286235"/>
    </source>
</evidence>
<keyword evidence="2" id="KW-1185">Reference proteome</keyword>
<comment type="caution">
    <text evidence="1">The sequence shown here is derived from an EMBL/GenBank/DDBJ whole genome shotgun (WGS) entry which is preliminary data.</text>
</comment>
<dbReference type="AlphaFoldDB" id="A0A420VDK2"/>
<dbReference type="EMBL" id="AZRV01000035">
    <property type="protein sequence ID" value="RKO61762.1"/>
    <property type="molecule type" value="Genomic_DNA"/>
</dbReference>
<reference evidence="1 2" key="1">
    <citation type="submission" date="2013-12" db="EMBL/GenBank/DDBJ databases">
        <title>Genome and proteome characterization of Caldibacillus debilis GB1 derived from a cellulolytic aero-tolerant co-culture.</title>
        <authorList>
            <person name="Wushke S.T."/>
            <person name="Zhang X."/>
            <person name="Fristensky B."/>
            <person name="Wilkins J.A."/>
            <person name="Levin D.B."/>
            <person name="Sparling R."/>
        </authorList>
    </citation>
    <scope>NUCLEOTIDE SEQUENCE [LARGE SCALE GENOMIC DNA]</scope>
    <source>
        <strain evidence="1 2">GB1</strain>
    </source>
</reference>
<name>A0A420VDK2_9BACI</name>